<gene>
    <name evidence="1" type="ORF">H9962_05650</name>
</gene>
<dbReference type="EMBL" id="DXAN01000019">
    <property type="protein sequence ID" value="HJA08657.1"/>
    <property type="molecule type" value="Genomic_DNA"/>
</dbReference>
<reference evidence="1" key="2">
    <citation type="submission" date="2021-04" db="EMBL/GenBank/DDBJ databases">
        <authorList>
            <person name="Gilroy R."/>
        </authorList>
    </citation>
    <scope>NUCLEOTIDE SEQUENCE</scope>
    <source>
        <strain evidence="1">CHK186-16707</strain>
    </source>
</reference>
<dbReference type="AlphaFoldDB" id="A0A9D2KM98"/>
<proteinExistence type="predicted"/>
<organism evidence="1 2">
    <name type="scientific">Candidatus Mailhella merdigallinarum</name>
    <dbReference type="NCBI Taxonomy" id="2838658"/>
    <lineage>
        <taxon>Bacteria</taxon>
        <taxon>Pseudomonadati</taxon>
        <taxon>Thermodesulfobacteriota</taxon>
        <taxon>Desulfovibrionia</taxon>
        <taxon>Desulfovibrionales</taxon>
        <taxon>Desulfovibrionaceae</taxon>
        <taxon>Mailhella</taxon>
    </lineage>
</organism>
<sequence>MKSEDLKAAVPYLSREEQDLLSDLGAATGKDGVGAALDMDIRHGLSSALGNMGAAVQTLLVLLNRHGMLPPDAALPAYNNLLESIASAAADGAAWVCRSHDFDQSALLALMPEATGRLQ</sequence>
<accession>A0A9D2KM98</accession>
<evidence type="ECO:0000313" key="2">
    <source>
        <dbReference type="Proteomes" id="UP000824225"/>
    </source>
</evidence>
<name>A0A9D2KM98_9BACT</name>
<protein>
    <submittedName>
        <fullName evidence="1">Uncharacterized protein</fullName>
    </submittedName>
</protein>
<evidence type="ECO:0000313" key="1">
    <source>
        <dbReference type="EMBL" id="HJA08657.1"/>
    </source>
</evidence>
<reference evidence="1" key="1">
    <citation type="journal article" date="2021" name="PeerJ">
        <title>Extensive microbial diversity within the chicken gut microbiome revealed by metagenomics and culture.</title>
        <authorList>
            <person name="Gilroy R."/>
            <person name="Ravi A."/>
            <person name="Getino M."/>
            <person name="Pursley I."/>
            <person name="Horton D.L."/>
            <person name="Alikhan N.F."/>
            <person name="Baker D."/>
            <person name="Gharbi K."/>
            <person name="Hall N."/>
            <person name="Watson M."/>
            <person name="Adriaenssens E.M."/>
            <person name="Foster-Nyarko E."/>
            <person name="Jarju S."/>
            <person name="Secka A."/>
            <person name="Antonio M."/>
            <person name="Oren A."/>
            <person name="Chaudhuri R.R."/>
            <person name="La Ragione R."/>
            <person name="Hildebrand F."/>
            <person name="Pallen M.J."/>
        </authorList>
    </citation>
    <scope>NUCLEOTIDE SEQUENCE</scope>
    <source>
        <strain evidence="1">CHK186-16707</strain>
    </source>
</reference>
<dbReference type="Proteomes" id="UP000824225">
    <property type="component" value="Unassembled WGS sequence"/>
</dbReference>
<comment type="caution">
    <text evidence="1">The sequence shown here is derived from an EMBL/GenBank/DDBJ whole genome shotgun (WGS) entry which is preliminary data.</text>
</comment>